<sequence length="166" mass="18185">MSLCALFFFLAGACQLLGVSGKNISFADCGSKVGKIVSIDISPCKVEPCTFYKGENATCTIMFIPREDLSSAVIQAFGIISDVKVPWKSWSLCNLTKCPVKNAQETKIVLSLVVSPEYPTIKLVVDIEMKDQTKQMVFCAKFSAEIKNKGLRAMEQDSELGKDKKA</sequence>
<dbReference type="Proteomes" id="UP000515163">
    <property type="component" value="Unplaced"/>
</dbReference>
<dbReference type="AlphaFoldDB" id="A0A6P8HY00"/>
<dbReference type="KEGG" id="aten:116294092"/>
<comment type="subcellular location">
    <subcellularLocation>
        <location evidence="1">Secreted</location>
    </subcellularLocation>
</comment>
<dbReference type="OrthoDB" id="5965801at2759"/>
<dbReference type="PANTHER" id="PTHR11306:SF68">
    <property type="entry name" value="NPC INTRACELLULAR CHOLESTEROL TRANSPORTER 2"/>
    <property type="match status" value="1"/>
</dbReference>
<dbReference type="GO" id="GO:0032934">
    <property type="term" value="F:sterol binding"/>
    <property type="evidence" value="ECO:0007669"/>
    <property type="project" value="InterPro"/>
</dbReference>
<keyword evidence="4" id="KW-0732">Signal</keyword>
<feature type="domain" description="MD-2-related lipid-recognition" evidence="5">
    <location>
        <begin position="26"/>
        <end position="144"/>
    </location>
</feature>
<feature type="chain" id="PRO_5028236274" evidence="4">
    <location>
        <begin position="22"/>
        <end position="166"/>
    </location>
</feature>
<dbReference type="InParanoid" id="A0A6P8HY00"/>
<organism evidence="6 7">
    <name type="scientific">Actinia tenebrosa</name>
    <name type="common">Australian red waratah sea anemone</name>
    <dbReference type="NCBI Taxonomy" id="6105"/>
    <lineage>
        <taxon>Eukaryota</taxon>
        <taxon>Metazoa</taxon>
        <taxon>Cnidaria</taxon>
        <taxon>Anthozoa</taxon>
        <taxon>Hexacorallia</taxon>
        <taxon>Actiniaria</taxon>
        <taxon>Actiniidae</taxon>
        <taxon>Actinia</taxon>
    </lineage>
</organism>
<proteinExistence type="inferred from homology"/>
<dbReference type="InterPro" id="IPR014756">
    <property type="entry name" value="Ig_E-set"/>
</dbReference>
<dbReference type="FunFam" id="2.60.40.770:FF:000001">
    <property type="entry name" value="NPC intracellular cholesterol transporter 2"/>
    <property type="match status" value="1"/>
</dbReference>
<dbReference type="RefSeq" id="XP_031557482.1">
    <property type="nucleotide sequence ID" value="XM_031701622.1"/>
</dbReference>
<reference evidence="7" key="1">
    <citation type="submission" date="2025-08" db="UniProtKB">
        <authorList>
            <consortium name="RefSeq"/>
        </authorList>
    </citation>
    <scope>IDENTIFICATION</scope>
    <source>
        <tissue evidence="7">Tentacle</tissue>
    </source>
</reference>
<evidence type="ECO:0000256" key="3">
    <source>
        <dbReference type="ARBA" id="ARBA00022525"/>
    </source>
</evidence>
<dbReference type="InterPro" id="IPR039670">
    <property type="entry name" value="NPC2-like"/>
</dbReference>
<keyword evidence="6" id="KW-1185">Reference proteome</keyword>
<dbReference type="GO" id="GO:0005576">
    <property type="term" value="C:extracellular region"/>
    <property type="evidence" value="ECO:0007669"/>
    <property type="project" value="UniProtKB-SubCell"/>
</dbReference>
<feature type="signal peptide" evidence="4">
    <location>
        <begin position="1"/>
        <end position="21"/>
    </location>
</feature>
<evidence type="ECO:0000313" key="6">
    <source>
        <dbReference type="Proteomes" id="UP000515163"/>
    </source>
</evidence>
<dbReference type="Gene3D" id="2.60.40.770">
    <property type="match status" value="1"/>
</dbReference>
<gene>
    <name evidence="7" type="primary">LOC116294092</name>
</gene>
<dbReference type="InterPro" id="IPR003172">
    <property type="entry name" value="ML_dom"/>
</dbReference>
<dbReference type="SMART" id="SM00737">
    <property type="entry name" value="ML"/>
    <property type="match status" value="1"/>
</dbReference>
<evidence type="ECO:0000256" key="4">
    <source>
        <dbReference type="SAM" id="SignalP"/>
    </source>
</evidence>
<dbReference type="Pfam" id="PF02221">
    <property type="entry name" value="E1_DerP2_DerF2"/>
    <property type="match status" value="1"/>
</dbReference>
<comment type="similarity">
    <text evidence="2">Belongs to the NPC2 family.</text>
</comment>
<dbReference type="SUPFAM" id="SSF81296">
    <property type="entry name" value="E set domains"/>
    <property type="match status" value="1"/>
</dbReference>
<evidence type="ECO:0000256" key="1">
    <source>
        <dbReference type="ARBA" id="ARBA00004613"/>
    </source>
</evidence>
<dbReference type="GO" id="GO:0015918">
    <property type="term" value="P:sterol transport"/>
    <property type="evidence" value="ECO:0007669"/>
    <property type="project" value="InterPro"/>
</dbReference>
<name>A0A6P8HY00_ACTTE</name>
<evidence type="ECO:0000259" key="5">
    <source>
        <dbReference type="SMART" id="SM00737"/>
    </source>
</evidence>
<evidence type="ECO:0000256" key="2">
    <source>
        <dbReference type="ARBA" id="ARBA00006370"/>
    </source>
</evidence>
<protein>
    <submittedName>
        <fullName evidence="7">NPC intracellular cholesterol transporter 2-like</fullName>
    </submittedName>
</protein>
<dbReference type="PANTHER" id="PTHR11306">
    <property type="entry name" value="NIEMANN PICK TYPE C2 PROTEIN NPC2-RELATED"/>
    <property type="match status" value="1"/>
</dbReference>
<keyword evidence="3" id="KW-0964">Secreted</keyword>
<evidence type="ECO:0000313" key="7">
    <source>
        <dbReference type="RefSeq" id="XP_031557482.1"/>
    </source>
</evidence>
<dbReference type="GeneID" id="116294092"/>
<accession>A0A6P8HY00</accession>